<feature type="compositionally biased region" description="Polar residues" evidence="1">
    <location>
        <begin position="1"/>
        <end position="12"/>
    </location>
</feature>
<dbReference type="EMBL" id="CP013650">
    <property type="protein sequence ID" value="ALS99850.1"/>
    <property type="molecule type" value="Genomic_DNA"/>
</dbReference>
<protein>
    <submittedName>
        <fullName evidence="2">Uncharacterized protein</fullName>
    </submittedName>
</protein>
<keyword evidence="3" id="KW-1185">Reference proteome</keyword>
<organism evidence="2 3">
    <name type="scientific">Lacimicrobium alkaliphilum</name>
    <dbReference type="NCBI Taxonomy" id="1526571"/>
    <lineage>
        <taxon>Bacteria</taxon>
        <taxon>Pseudomonadati</taxon>
        <taxon>Pseudomonadota</taxon>
        <taxon>Gammaproteobacteria</taxon>
        <taxon>Alteromonadales</taxon>
        <taxon>Alteromonadaceae</taxon>
        <taxon>Lacimicrobium</taxon>
    </lineage>
</organism>
<feature type="compositionally biased region" description="Polar residues" evidence="1">
    <location>
        <begin position="19"/>
        <end position="29"/>
    </location>
</feature>
<dbReference type="Proteomes" id="UP000068447">
    <property type="component" value="Chromosome"/>
</dbReference>
<proteinExistence type="predicted"/>
<sequence length="215" mass="22891">MVNGYSRQSEITSDLGVDSINSASKTAGQNRAPEESGTQDTFGSLLNFFVDQSGINGSRVDKQCSCFENNGEKHISPNAAGSVNNKIGTEDISNLQRTLENALMASLASPNLAEKSKEPSDTTTNLTVTSMTERFLFGKDGLDTKDLLEPFNPLNHIPIISDLYGNGSDTEIGAFSSFLGSYLFAGNIGLAFSAADMISTAVTGRNLSENILDTK</sequence>
<dbReference type="OrthoDB" id="5769175at2"/>
<dbReference type="STRING" id="1526571.AT746_17325"/>
<name>A0A0U2RR72_9ALTE</name>
<evidence type="ECO:0000313" key="2">
    <source>
        <dbReference type="EMBL" id="ALS99850.1"/>
    </source>
</evidence>
<evidence type="ECO:0000313" key="3">
    <source>
        <dbReference type="Proteomes" id="UP000068447"/>
    </source>
</evidence>
<accession>A0A0U2RR72</accession>
<dbReference type="AlphaFoldDB" id="A0A0U2RR72"/>
<gene>
    <name evidence="2" type="ORF">AT746_17325</name>
</gene>
<reference evidence="2 3" key="1">
    <citation type="submission" date="2015-12" db="EMBL/GenBank/DDBJ databases">
        <title>Complete genome of Lacimicrobium alkaliphilum KCTC 32984.</title>
        <authorList>
            <person name="Kim S.-G."/>
            <person name="Lee Y.-J."/>
        </authorList>
    </citation>
    <scope>NUCLEOTIDE SEQUENCE [LARGE SCALE GENOMIC DNA]</scope>
    <source>
        <strain evidence="2 3">YelD216</strain>
    </source>
</reference>
<dbReference type="RefSeq" id="WP_062483004.1">
    <property type="nucleotide sequence ID" value="NZ_CP013650.1"/>
</dbReference>
<feature type="region of interest" description="Disordered" evidence="1">
    <location>
        <begin position="1"/>
        <end position="39"/>
    </location>
</feature>
<evidence type="ECO:0000256" key="1">
    <source>
        <dbReference type="SAM" id="MobiDB-lite"/>
    </source>
</evidence>
<dbReference type="KEGG" id="lal:AT746_17325"/>